<protein>
    <submittedName>
        <fullName evidence="3">PEP-CTERM sorting domain-containing protein</fullName>
    </submittedName>
</protein>
<dbReference type="InterPro" id="IPR013424">
    <property type="entry name" value="Ice-binding_C"/>
</dbReference>
<feature type="chain" id="PRO_5046081293" evidence="1">
    <location>
        <begin position="22"/>
        <end position="218"/>
    </location>
</feature>
<keyword evidence="4" id="KW-1185">Reference proteome</keyword>
<dbReference type="EMBL" id="JBBUTH010000003">
    <property type="protein sequence ID" value="MEK8050018.1"/>
    <property type="molecule type" value="Genomic_DNA"/>
</dbReference>
<dbReference type="Pfam" id="PF07589">
    <property type="entry name" value="PEP-CTERM"/>
    <property type="match status" value="1"/>
</dbReference>
<dbReference type="NCBIfam" id="TIGR02595">
    <property type="entry name" value="PEP_CTERM"/>
    <property type="match status" value="1"/>
</dbReference>
<name>A0ABU9CDR1_9BURK</name>
<accession>A0ABU9CDR1</accession>
<dbReference type="Proteomes" id="UP001365405">
    <property type="component" value="Unassembled WGS sequence"/>
</dbReference>
<evidence type="ECO:0000259" key="2">
    <source>
        <dbReference type="Pfam" id="PF07589"/>
    </source>
</evidence>
<gene>
    <name evidence="3" type="ORF">AACH10_07200</name>
</gene>
<evidence type="ECO:0000256" key="1">
    <source>
        <dbReference type="SAM" id="SignalP"/>
    </source>
</evidence>
<dbReference type="RefSeq" id="WP_341409687.1">
    <property type="nucleotide sequence ID" value="NZ_JBBUTH010000003.1"/>
</dbReference>
<keyword evidence="1" id="KW-0732">Signal</keyword>
<sequence>MAFARSLIAAAALAAALPAFAVQSVTSTLTFDEDAVQSNYFSQSIGAFYASSGAVFDDAAFALRNDGLGSGTHGEYFTNNPSGLGVLVVDPSATGTVVSAAAGKAFVGEVSFYYSATADVLPAVSVYAGANGTGQRLAKLAVLENVSDAGCTDSAYCGWNKVSISFTGQAQSIVFASGAGAVAYDNVSISTVPEPESYALMLAGLAAVGLMASRSRLR</sequence>
<evidence type="ECO:0000313" key="4">
    <source>
        <dbReference type="Proteomes" id="UP001365405"/>
    </source>
</evidence>
<proteinExistence type="predicted"/>
<feature type="domain" description="Ice-binding protein C-terminal" evidence="2">
    <location>
        <begin position="191"/>
        <end position="214"/>
    </location>
</feature>
<evidence type="ECO:0000313" key="3">
    <source>
        <dbReference type="EMBL" id="MEK8050018.1"/>
    </source>
</evidence>
<reference evidence="3 4" key="1">
    <citation type="submission" date="2024-04" db="EMBL/GenBank/DDBJ databases">
        <title>Novel species of the genus Ideonella isolated from streams.</title>
        <authorList>
            <person name="Lu H."/>
        </authorList>
    </citation>
    <scope>NUCLEOTIDE SEQUENCE [LARGE SCALE GENOMIC DNA]</scope>
    <source>
        <strain evidence="3 4">DXS22W</strain>
    </source>
</reference>
<organism evidence="3 4">
    <name type="scientific">Pseudaquabacterium inlustre</name>
    <dbReference type="NCBI Taxonomy" id="2984192"/>
    <lineage>
        <taxon>Bacteria</taxon>
        <taxon>Pseudomonadati</taxon>
        <taxon>Pseudomonadota</taxon>
        <taxon>Betaproteobacteria</taxon>
        <taxon>Burkholderiales</taxon>
        <taxon>Sphaerotilaceae</taxon>
        <taxon>Pseudaquabacterium</taxon>
    </lineage>
</organism>
<comment type="caution">
    <text evidence="3">The sequence shown here is derived from an EMBL/GenBank/DDBJ whole genome shotgun (WGS) entry which is preliminary data.</text>
</comment>
<feature type="signal peptide" evidence="1">
    <location>
        <begin position="1"/>
        <end position="21"/>
    </location>
</feature>